<dbReference type="InterPro" id="IPR039426">
    <property type="entry name" value="TonB-dep_rcpt-like"/>
</dbReference>
<dbReference type="Gene3D" id="2.40.170.20">
    <property type="entry name" value="TonB-dependent receptor, beta-barrel domain"/>
    <property type="match status" value="1"/>
</dbReference>
<sequence length="986" mass="107913">MTNEVKAGLKLKPLCKAVSCALALSTLAMPVYSAEQESETEETEAERIVVTGSRIRVDEANDTVPIEVILAEDAIDRGLTDIGSLLRESTLASGSPQVTAATSTEFVQSGGTGAETLSLRGLGANRTLVLLNGRRAGPAGTRGEVSSFDFNTIPLSAVHRIEILKDGASSLYGSDAVAGVVNIITKQGDGGTIEGFTSQPADSGGERSRFSATWGDSSDSGNFRLVFDHDRQSKLARGDRDYFACGERYYFDAATGGRADIIDPRTGAYHCNDLAWGHVWLYDYAEDFYGSTNVTGNLAQYDYDGDLGNYINPPAPPSHAGDIVMPEGWFLVNGLSPVLNADHPFQDRESLIPESERTTFMALGEYYFSDTTTGYAEVLLNRRETQTQGYRQFWGYIYNENFFAGNSLSEGWTGAQWLSPTPITDHSFSDISVDYSRFVTGLNGELGEWYWDMSLQASRSDGTYSNAIIYNDSIVDQNWLTGSCQGMTTSVRGVDCVDIPWLDPQFLAGNISPEVSDFLFGVDTGNTIYNQRTFEATITGDAFEMPSGKYSGVAFGIQYQHDEIEDTPGEQTLLRNVWGSSAAGVTAGAVETYAVFGEIQLPLLADVAGAERLDLSVSARYTDVPDAGSDTTYKAGLAWEIVDGFTIRGSHGTSFRAPALYELFLADQTSFIGQRSIDPCINWQQNLDDNAISQRLADNCAADGIPGDFAGAAISATVSTGGGYGVLESETSESNTWGIIWRPDFADLSISIDYFDFLIEGEVTQLGAGNIVFQCYDSEFFATDPLCAQFERDPIDNRISIVRDQFINIAKQENSGYDFKIQYRTELPFGELLLSTEHTYQKESKRGLFVDTVEDFNGTLGDPKHTGNGLVRFSRDNWYVSWFTNFIGKADNYDFANEFITFSPAGPGTDNVRRVGHAPGTAYHSLSFGYDFEDSGISTVFGVRNLTDKEPPRISTGMGSKIGNSAFYSQYDFIGRSYFLNLKYDF</sequence>
<feature type="chain" id="PRO_5002983596" evidence="11">
    <location>
        <begin position="34"/>
        <end position="986"/>
    </location>
</feature>
<dbReference type="Gene3D" id="2.170.130.10">
    <property type="entry name" value="TonB-dependent receptor, plug domain"/>
    <property type="match status" value="1"/>
</dbReference>
<dbReference type="AlphaFoldDB" id="C7RB78"/>
<feature type="domain" description="TonB-dependent receptor plug" evidence="13">
    <location>
        <begin position="63"/>
        <end position="180"/>
    </location>
</feature>
<keyword evidence="4 8" id="KW-0812">Transmembrane</keyword>
<dbReference type="Proteomes" id="UP000001231">
    <property type="component" value="Chromosome"/>
</dbReference>
<comment type="subcellular location">
    <subcellularLocation>
        <location evidence="1 8">Cell outer membrane</location>
        <topology evidence="1 8">Multi-pass membrane protein</topology>
    </subcellularLocation>
</comment>
<dbReference type="eggNOG" id="COG1629">
    <property type="taxonomic scope" value="Bacteria"/>
</dbReference>
<protein>
    <submittedName>
        <fullName evidence="14">TonB-dependent receptor</fullName>
    </submittedName>
</protein>
<keyword evidence="2 8" id="KW-0813">Transport</keyword>
<evidence type="ECO:0000256" key="9">
    <source>
        <dbReference type="RuleBase" id="RU003357"/>
    </source>
</evidence>
<proteinExistence type="inferred from homology"/>
<dbReference type="GO" id="GO:0009279">
    <property type="term" value="C:cell outer membrane"/>
    <property type="evidence" value="ECO:0007669"/>
    <property type="project" value="UniProtKB-SubCell"/>
</dbReference>
<accession>C7RB78</accession>
<dbReference type="RefSeq" id="WP_012801034.1">
    <property type="nucleotide sequence ID" value="NC_013166.1"/>
</dbReference>
<dbReference type="HOGENOM" id="CLU_010745_0_0_6"/>
<evidence type="ECO:0000256" key="10">
    <source>
        <dbReference type="SAM" id="MobiDB-lite"/>
    </source>
</evidence>
<dbReference type="InterPro" id="IPR012910">
    <property type="entry name" value="Plug_dom"/>
</dbReference>
<dbReference type="Pfam" id="PF07715">
    <property type="entry name" value="Plug"/>
    <property type="match status" value="1"/>
</dbReference>
<evidence type="ECO:0000256" key="5">
    <source>
        <dbReference type="ARBA" id="ARBA00023077"/>
    </source>
</evidence>
<reference evidence="14 15" key="1">
    <citation type="journal article" date="2009" name="Stand. Genomic Sci.">
        <title>Complete genome sequence of Kangiella koreensis type strain (SW-125).</title>
        <authorList>
            <person name="Han C."/>
            <person name="Sikorski J."/>
            <person name="Lapidus A."/>
            <person name="Nolan M."/>
            <person name="Glavina Del Rio T."/>
            <person name="Tice H."/>
            <person name="Cheng J.F."/>
            <person name="Lucas S."/>
            <person name="Chen F."/>
            <person name="Copeland A."/>
            <person name="Ivanova N."/>
            <person name="Mavromatis K."/>
            <person name="Ovchinnikova G."/>
            <person name="Pati A."/>
            <person name="Bruce D."/>
            <person name="Goodwin L."/>
            <person name="Pitluck S."/>
            <person name="Chen A."/>
            <person name="Palaniappan K."/>
            <person name="Land M."/>
            <person name="Hauser L."/>
            <person name="Chang Y.J."/>
            <person name="Jeffries C.D."/>
            <person name="Chain P."/>
            <person name="Saunders E."/>
            <person name="Brettin T."/>
            <person name="Goker M."/>
            <person name="Tindall B.J."/>
            <person name="Bristow J."/>
            <person name="Eisen J.A."/>
            <person name="Markowitz V."/>
            <person name="Hugenholtz P."/>
            <person name="Kyrpides N.C."/>
            <person name="Klenk H.P."/>
            <person name="Detter J.C."/>
        </authorList>
    </citation>
    <scope>NUCLEOTIDE SEQUENCE [LARGE SCALE GENOMIC DNA]</scope>
    <source>
        <strain evidence="15">DSM 16069 / KCTC 12182 / SW-125</strain>
    </source>
</reference>
<dbReference type="OrthoDB" id="176248at2"/>
<dbReference type="InterPro" id="IPR036942">
    <property type="entry name" value="Beta-barrel_TonB_sf"/>
</dbReference>
<feature type="region of interest" description="Disordered" evidence="10">
    <location>
        <begin position="192"/>
        <end position="214"/>
    </location>
</feature>
<name>C7RB78_KANKD</name>
<evidence type="ECO:0000313" key="15">
    <source>
        <dbReference type="Proteomes" id="UP000001231"/>
    </source>
</evidence>
<keyword evidence="5 9" id="KW-0798">TonB box</keyword>
<evidence type="ECO:0000259" key="13">
    <source>
        <dbReference type="Pfam" id="PF07715"/>
    </source>
</evidence>
<keyword evidence="14" id="KW-0675">Receptor</keyword>
<dbReference type="PANTHER" id="PTHR47234">
    <property type="match status" value="1"/>
</dbReference>
<organism evidence="14 15">
    <name type="scientific">Kangiella koreensis (strain DSM 16069 / JCM 12317 / KCTC 12182 / SW-125)</name>
    <dbReference type="NCBI Taxonomy" id="523791"/>
    <lineage>
        <taxon>Bacteria</taxon>
        <taxon>Pseudomonadati</taxon>
        <taxon>Pseudomonadota</taxon>
        <taxon>Gammaproteobacteria</taxon>
        <taxon>Kangiellales</taxon>
        <taxon>Kangiellaceae</taxon>
        <taxon>Kangiella</taxon>
    </lineage>
</organism>
<feature type="domain" description="TonB-dependent receptor-like beta-barrel" evidence="12">
    <location>
        <begin position="397"/>
        <end position="946"/>
    </location>
</feature>
<dbReference type="Pfam" id="PF00593">
    <property type="entry name" value="TonB_dep_Rec_b-barrel"/>
    <property type="match status" value="1"/>
</dbReference>
<evidence type="ECO:0000256" key="6">
    <source>
        <dbReference type="ARBA" id="ARBA00023136"/>
    </source>
</evidence>
<comment type="similarity">
    <text evidence="8 9">Belongs to the TonB-dependent receptor family.</text>
</comment>
<dbReference type="InParanoid" id="C7RB78"/>
<keyword evidence="11" id="KW-0732">Signal</keyword>
<dbReference type="InterPro" id="IPR037066">
    <property type="entry name" value="Plug_dom_sf"/>
</dbReference>
<keyword evidence="15" id="KW-1185">Reference proteome</keyword>
<dbReference type="InterPro" id="IPR000531">
    <property type="entry name" value="Beta-barrel_TonB"/>
</dbReference>
<dbReference type="STRING" id="523791.Kkor_1101"/>
<dbReference type="EMBL" id="CP001707">
    <property type="protein sequence ID" value="ACV26520.1"/>
    <property type="molecule type" value="Genomic_DNA"/>
</dbReference>
<evidence type="ECO:0000256" key="7">
    <source>
        <dbReference type="ARBA" id="ARBA00023237"/>
    </source>
</evidence>
<evidence type="ECO:0000259" key="12">
    <source>
        <dbReference type="Pfam" id="PF00593"/>
    </source>
</evidence>
<evidence type="ECO:0000256" key="3">
    <source>
        <dbReference type="ARBA" id="ARBA00022452"/>
    </source>
</evidence>
<dbReference type="PROSITE" id="PS52016">
    <property type="entry name" value="TONB_DEPENDENT_REC_3"/>
    <property type="match status" value="1"/>
</dbReference>
<dbReference type="KEGG" id="kko:Kkor_1101"/>
<keyword evidence="7 8" id="KW-0998">Cell outer membrane</keyword>
<gene>
    <name evidence="14" type="ordered locus">Kkor_1101</name>
</gene>
<evidence type="ECO:0000256" key="4">
    <source>
        <dbReference type="ARBA" id="ARBA00022692"/>
    </source>
</evidence>
<keyword evidence="6 8" id="KW-0472">Membrane</keyword>
<evidence type="ECO:0000256" key="11">
    <source>
        <dbReference type="SAM" id="SignalP"/>
    </source>
</evidence>
<feature type="signal peptide" evidence="11">
    <location>
        <begin position="1"/>
        <end position="33"/>
    </location>
</feature>
<dbReference type="SUPFAM" id="SSF56935">
    <property type="entry name" value="Porins"/>
    <property type="match status" value="1"/>
</dbReference>
<evidence type="ECO:0000256" key="2">
    <source>
        <dbReference type="ARBA" id="ARBA00022448"/>
    </source>
</evidence>
<evidence type="ECO:0000256" key="1">
    <source>
        <dbReference type="ARBA" id="ARBA00004571"/>
    </source>
</evidence>
<keyword evidence="3 8" id="KW-1134">Transmembrane beta strand</keyword>
<evidence type="ECO:0000256" key="8">
    <source>
        <dbReference type="PROSITE-ProRule" id="PRU01360"/>
    </source>
</evidence>
<dbReference type="eggNOG" id="COG4771">
    <property type="taxonomic scope" value="Bacteria"/>
</dbReference>
<evidence type="ECO:0000313" key="14">
    <source>
        <dbReference type="EMBL" id="ACV26520.1"/>
    </source>
</evidence>
<dbReference type="PANTHER" id="PTHR47234:SF2">
    <property type="entry name" value="TONB-DEPENDENT RECEPTOR"/>
    <property type="match status" value="1"/>
</dbReference>